<keyword evidence="2 3" id="KW-0456">Lyase</keyword>
<dbReference type="InterPro" id="IPR006680">
    <property type="entry name" value="Amidohydro-rel"/>
</dbReference>
<accession>A0A9W9NB73</accession>
<proteinExistence type="inferred from homology"/>
<dbReference type="PANTHER" id="PTHR21240">
    <property type="entry name" value="2-AMINO-3-CARBOXYLMUCONATE-6-SEMIALDEHYDE DECARBOXYLASE"/>
    <property type="match status" value="1"/>
</dbReference>
<dbReference type="GO" id="GO:0005829">
    <property type="term" value="C:cytosol"/>
    <property type="evidence" value="ECO:0007669"/>
    <property type="project" value="TreeGrafter"/>
</dbReference>
<dbReference type="RefSeq" id="XP_058312455.1">
    <property type="nucleotide sequence ID" value="XM_058450111.1"/>
</dbReference>
<dbReference type="InterPro" id="IPR032465">
    <property type="entry name" value="ACMSD"/>
</dbReference>
<protein>
    <submittedName>
        <fullName evidence="5">Metal-dependent hydrolase</fullName>
    </submittedName>
</protein>
<evidence type="ECO:0000256" key="1">
    <source>
        <dbReference type="ARBA" id="ARBA00022793"/>
    </source>
</evidence>
<gene>
    <name evidence="5" type="ORF">N7498_003049</name>
</gene>
<dbReference type="GeneID" id="83177412"/>
<dbReference type="EMBL" id="JAPQKR010000005">
    <property type="protein sequence ID" value="KAJ5216642.1"/>
    <property type="molecule type" value="Genomic_DNA"/>
</dbReference>
<organism evidence="5 6">
    <name type="scientific">Penicillium cinerascens</name>
    <dbReference type="NCBI Taxonomy" id="70096"/>
    <lineage>
        <taxon>Eukaryota</taxon>
        <taxon>Fungi</taxon>
        <taxon>Dikarya</taxon>
        <taxon>Ascomycota</taxon>
        <taxon>Pezizomycotina</taxon>
        <taxon>Eurotiomycetes</taxon>
        <taxon>Eurotiomycetidae</taxon>
        <taxon>Eurotiales</taxon>
        <taxon>Aspergillaceae</taxon>
        <taxon>Penicillium</taxon>
    </lineage>
</organism>
<evidence type="ECO:0000256" key="2">
    <source>
        <dbReference type="ARBA" id="ARBA00023239"/>
    </source>
</evidence>
<dbReference type="AlphaFoldDB" id="A0A9W9NB73"/>
<dbReference type="InterPro" id="IPR032466">
    <property type="entry name" value="Metal_Hydrolase"/>
</dbReference>
<evidence type="ECO:0000313" key="5">
    <source>
        <dbReference type="EMBL" id="KAJ5216642.1"/>
    </source>
</evidence>
<comment type="caution">
    <text evidence="5">The sequence shown here is derived from an EMBL/GenBank/DDBJ whole genome shotgun (WGS) entry which is preliminary data.</text>
</comment>
<dbReference type="GO" id="GO:0016787">
    <property type="term" value="F:hydrolase activity"/>
    <property type="evidence" value="ECO:0007669"/>
    <property type="project" value="UniProtKB-KW"/>
</dbReference>
<reference evidence="5" key="1">
    <citation type="submission" date="2022-12" db="EMBL/GenBank/DDBJ databases">
        <authorList>
            <person name="Petersen C."/>
        </authorList>
    </citation>
    <scope>NUCLEOTIDE SEQUENCE</scope>
    <source>
        <strain evidence="5">IBT 15544</strain>
    </source>
</reference>
<dbReference type="PANTHER" id="PTHR21240:SF30">
    <property type="entry name" value="AMIDOHYDROLASE-RELATED DOMAIN-CONTAINING PROTEIN-RELATED"/>
    <property type="match status" value="1"/>
</dbReference>
<dbReference type="SUPFAM" id="SSF51556">
    <property type="entry name" value="Metallo-dependent hydrolases"/>
    <property type="match status" value="1"/>
</dbReference>
<evidence type="ECO:0000313" key="6">
    <source>
        <dbReference type="Proteomes" id="UP001150904"/>
    </source>
</evidence>
<dbReference type="Pfam" id="PF04909">
    <property type="entry name" value="Amidohydro_2"/>
    <property type="match status" value="1"/>
</dbReference>
<name>A0A9W9NB73_9EURO</name>
<reference evidence="5" key="2">
    <citation type="journal article" date="2023" name="IMA Fungus">
        <title>Comparative genomic study of the Penicillium genus elucidates a diverse pangenome and 15 lateral gene transfer events.</title>
        <authorList>
            <person name="Petersen C."/>
            <person name="Sorensen T."/>
            <person name="Nielsen M.R."/>
            <person name="Sondergaard T.E."/>
            <person name="Sorensen J.L."/>
            <person name="Fitzpatrick D.A."/>
            <person name="Frisvad J.C."/>
            <person name="Nielsen K.L."/>
        </authorList>
    </citation>
    <scope>NUCLEOTIDE SEQUENCE</scope>
    <source>
        <strain evidence="5">IBT 15544</strain>
    </source>
</reference>
<feature type="domain" description="Amidohydrolase-related" evidence="4">
    <location>
        <begin position="51"/>
        <end position="313"/>
    </location>
</feature>
<comment type="similarity">
    <text evidence="3">Belongs to the metallo-dependent hydrolases superfamily.</text>
</comment>
<sequence length="322" mass="36241">MLPLIALEEHFVSSKVREAERVDHYATFPPHIVTKLQSLGNERIQDLNEGNVSLQVISHGPGVRSTALCITANDELASAISKNPTRMAGFAMLPMDDPAAAAKELERCVRDLHYVGALVDSHVNGHFYDEKRFWTVFEKAQELNVPVYIHPSFPADDMAEHYKGDYDDSIALALSAFGWGWHSETALSILKLFASGLFDSFPKVKILIGHMGEMLPFQLERVILTSERWGRRRGLREVWTENVWITTSGMFALPPLACLLQTTSIDHVLYSVDYPFSTNEKGLEFFREVEKSGLIPGKDLEKFAFRNAESLLGVEARVFLEN</sequence>
<dbReference type="OrthoDB" id="432010at2759"/>
<evidence type="ECO:0000259" key="4">
    <source>
        <dbReference type="Pfam" id="PF04909"/>
    </source>
</evidence>
<evidence type="ECO:0000256" key="3">
    <source>
        <dbReference type="RuleBase" id="RU366045"/>
    </source>
</evidence>
<keyword evidence="6" id="KW-1185">Reference proteome</keyword>
<keyword evidence="5" id="KW-0378">Hydrolase</keyword>
<dbReference type="GO" id="GO:0016831">
    <property type="term" value="F:carboxy-lyase activity"/>
    <property type="evidence" value="ECO:0007669"/>
    <property type="project" value="UniProtKB-KW"/>
</dbReference>
<dbReference type="Proteomes" id="UP001150904">
    <property type="component" value="Unassembled WGS sequence"/>
</dbReference>
<dbReference type="GO" id="GO:0019748">
    <property type="term" value="P:secondary metabolic process"/>
    <property type="evidence" value="ECO:0007669"/>
    <property type="project" value="TreeGrafter"/>
</dbReference>
<keyword evidence="1 3" id="KW-0210">Decarboxylase</keyword>
<dbReference type="Gene3D" id="3.20.20.140">
    <property type="entry name" value="Metal-dependent hydrolases"/>
    <property type="match status" value="1"/>
</dbReference>